<gene>
    <name evidence="1" type="ORF">RhiirA1_486171</name>
</gene>
<name>A0A2N0QHG8_9GLOM</name>
<evidence type="ECO:0000313" key="2">
    <source>
        <dbReference type="Proteomes" id="UP000232688"/>
    </source>
</evidence>
<reference evidence="1 2" key="1">
    <citation type="submission" date="2017-10" db="EMBL/GenBank/DDBJ databases">
        <title>Extensive intraspecific genome diversity in a model arbuscular mycorrhizal fungus.</title>
        <authorList>
            <person name="Chen E.C.H."/>
            <person name="Morin E."/>
            <person name="Baudet D."/>
            <person name="Noel J."/>
            <person name="Ndikumana S."/>
            <person name="Charron P."/>
            <person name="St-Onge C."/>
            <person name="Giorgi J."/>
            <person name="Grigoriev I.V."/>
            <person name="Roux C."/>
            <person name="Martin F.M."/>
            <person name="Corradi N."/>
        </authorList>
    </citation>
    <scope>NUCLEOTIDE SEQUENCE [LARGE SCALE GENOMIC DNA]</scope>
    <source>
        <strain evidence="1 2">A1</strain>
    </source>
</reference>
<accession>A0A2N0QHG8</accession>
<evidence type="ECO:0008006" key="3">
    <source>
        <dbReference type="Google" id="ProtNLM"/>
    </source>
</evidence>
<reference evidence="1 2" key="2">
    <citation type="submission" date="2017-10" db="EMBL/GenBank/DDBJ databases">
        <title>Genome analyses suggest a sexual origin of heterokaryosis in a supposedly ancient asexual fungus.</title>
        <authorList>
            <person name="Corradi N."/>
            <person name="Sedzielewska K."/>
            <person name="Noel J."/>
            <person name="Charron P."/>
            <person name="Farinelli L."/>
            <person name="Marton T."/>
            <person name="Kruger M."/>
            <person name="Pelin A."/>
            <person name="Brachmann A."/>
            <person name="Corradi N."/>
        </authorList>
    </citation>
    <scope>NUCLEOTIDE SEQUENCE [LARGE SCALE GENOMIC DNA]</scope>
    <source>
        <strain evidence="1 2">A1</strain>
    </source>
</reference>
<protein>
    <recommendedName>
        <fullName evidence="3">CxxH/CxxC protein</fullName>
    </recommendedName>
</protein>
<dbReference type="VEuPathDB" id="FungiDB:RhiirA1_486171"/>
<dbReference type="AlphaFoldDB" id="A0A2N0QHG8"/>
<dbReference type="EMBL" id="LLXH01009830">
    <property type="protein sequence ID" value="PKC50503.1"/>
    <property type="molecule type" value="Genomic_DNA"/>
</dbReference>
<dbReference type="InterPro" id="IPR025626">
    <property type="entry name" value="YyzF"/>
</dbReference>
<organism evidence="1 2">
    <name type="scientific">Rhizophagus irregularis</name>
    <dbReference type="NCBI Taxonomy" id="588596"/>
    <lineage>
        <taxon>Eukaryota</taxon>
        <taxon>Fungi</taxon>
        <taxon>Fungi incertae sedis</taxon>
        <taxon>Mucoromycota</taxon>
        <taxon>Glomeromycotina</taxon>
        <taxon>Glomeromycetes</taxon>
        <taxon>Glomerales</taxon>
        <taxon>Glomeraceae</taxon>
        <taxon>Rhizophagus</taxon>
    </lineage>
</organism>
<evidence type="ECO:0000313" key="1">
    <source>
        <dbReference type="EMBL" id="PKC50503.1"/>
    </source>
</evidence>
<dbReference type="Pfam" id="PF14116">
    <property type="entry name" value="YyzF"/>
    <property type="match status" value="1"/>
</dbReference>
<dbReference type="Proteomes" id="UP000232688">
    <property type="component" value="Unassembled WGS sequence"/>
</dbReference>
<proteinExistence type="predicted"/>
<comment type="caution">
    <text evidence="1">The sequence shown here is derived from an EMBL/GenBank/DDBJ whole genome shotgun (WGS) entry which is preliminary data.</text>
</comment>
<sequence>MEKYSCETHIDHALDMIVAETKEFPIMEKLKEEEKLSTKCSYCDEPATYIVSRLSCE</sequence>
<dbReference type="NCBIfam" id="TIGR04129">
    <property type="entry name" value="CxxH_BA5709"/>
    <property type="match status" value="1"/>
</dbReference>